<evidence type="ECO:0000313" key="2">
    <source>
        <dbReference type="Proteomes" id="UP000077069"/>
    </source>
</evidence>
<dbReference type="EMBL" id="KV441554">
    <property type="protein sequence ID" value="OAG04234.1"/>
    <property type="molecule type" value="Genomic_DNA"/>
</dbReference>
<evidence type="ECO:0000313" key="1">
    <source>
        <dbReference type="EMBL" id="OAG04234.1"/>
    </source>
</evidence>
<dbReference type="Proteomes" id="UP000077069">
    <property type="component" value="Unassembled WGS sequence"/>
</dbReference>
<keyword evidence="2" id="KW-1185">Reference proteome</keyword>
<name>A0A177C907_9PLEO</name>
<accession>A0A177C907</accession>
<gene>
    <name evidence="1" type="ORF">CC84DRAFT_1207389</name>
</gene>
<dbReference type="RefSeq" id="XP_018034599.1">
    <property type="nucleotide sequence ID" value="XM_018182099.1"/>
</dbReference>
<dbReference type="InParanoid" id="A0A177C907"/>
<reference evidence="1 2" key="1">
    <citation type="submission" date="2016-05" db="EMBL/GenBank/DDBJ databases">
        <title>Comparative analysis of secretome profiles of manganese(II)-oxidizing ascomycete fungi.</title>
        <authorList>
            <consortium name="DOE Joint Genome Institute"/>
            <person name="Zeiner C.A."/>
            <person name="Purvine S.O."/>
            <person name="Zink E.M."/>
            <person name="Wu S."/>
            <person name="Pasa-Tolic L."/>
            <person name="Chaput D.L."/>
            <person name="Haridas S."/>
            <person name="Grigoriev I.V."/>
            <person name="Santelli C.M."/>
            <person name="Hansel C.M."/>
        </authorList>
    </citation>
    <scope>NUCLEOTIDE SEQUENCE [LARGE SCALE GENOMIC DNA]</scope>
    <source>
        <strain evidence="1 2">AP3s5-JAC2a</strain>
    </source>
</reference>
<dbReference type="AlphaFoldDB" id="A0A177C907"/>
<dbReference type="OrthoDB" id="10648402at2759"/>
<dbReference type="GeneID" id="28765585"/>
<sequence>MSIHRSSQSTCSFPSLTQLGFREPIIQALPQTVITPYPRRVAYERRRGGVRGSVDARTLLAIATGSGYLDFLPTGVMLIATTGGAHPDIEQEKCIARMTETDLRAAPRLTTNNENRQSGGHASHSHGWMTSKIKAYIHKASTIGHHGKFIRPSPAGNLKQLTTPSPWVIIARPSAFGQRT</sequence>
<proteinExistence type="predicted"/>
<organism evidence="1 2">
    <name type="scientific">Paraphaeosphaeria sporulosa</name>
    <dbReference type="NCBI Taxonomy" id="1460663"/>
    <lineage>
        <taxon>Eukaryota</taxon>
        <taxon>Fungi</taxon>
        <taxon>Dikarya</taxon>
        <taxon>Ascomycota</taxon>
        <taxon>Pezizomycotina</taxon>
        <taxon>Dothideomycetes</taxon>
        <taxon>Pleosporomycetidae</taxon>
        <taxon>Pleosporales</taxon>
        <taxon>Massarineae</taxon>
        <taxon>Didymosphaeriaceae</taxon>
        <taxon>Paraphaeosphaeria</taxon>
    </lineage>
</organism>
<protein>
    <submittedName>
        <fullName evidence="1">Uncharacterized protein</fullName>
    </submittedName>
</protein>